<dbReference type="EMBL" id="CAJHNJ030000001">
    <property type="protein sequence ID" value="CAG9087661.1"/>
    <property type="molecule type" value="Genomic_DNA"/>
</dbReference>
<feature type="region of interest" description="Disordered" evidence="2">
    <location>
        <begin position="1"/>
        <end position="26"/>
    </location>
</feature>
<name>A0A8S4D2B6_PLUXY</name>
<gene>
    <name evidence="3" type="ORF">PLXY2_LOCUS55</name>
</gene>
<dbReference type="Proteomes" id="UP000653454">
    <property type="component" value="Unassembled WGS sequence"/>
</dbReference>
<evidence type="ECO:0000313" key="3">
    <source>
        <dbReference type="EMBL" id="CAG9087661.1"/>
    </source>
</evidence>
<feature type="coiled-coil region" evidence="1">
    <location>
        <begin position="87"/>
        <end position="114"/>
    </location>
</feature>
<organism evidence="3 4">
    <name type="scientific">Plutella xylostella</name>
    <name type="common">Diamondback moth</name>
    <name type="synonym">Plutella maculipennis</name>
    <dbReference type="NCBI Taxonomy" id="51655"/>
    <lineage>
        <taxon>Eukaryota</taxon>
        <taxon>Metazoa</taxon>
        <taxon>Ecdysozoa</taxon>
        <taxon>Arthropoda</taxon>
        <taxon>Hexapoda</taxon>
        <taxon>Insecta</taxon>
        <taxon>Pterygota</taxon>
        <taxon>Neoptera</taxon>
        <taxon>Endopterygota</taxon>
        <taxon>Lepidoptera</taxon>
        <taxon>Glossata</taxon>
        <taxon>Ditrysia</taxon>
        <taxon>Yponomeutoidea</taxon>
        <taxon>Plutellidae</taxon>
        <taxon>Plutella</taxon>
    </lineage>
</organism>
<evidence type="ECO:0000313" key="4">
    <source>
        <dbReference type="Proteomes" id="UP000653454"/>
    </source>
</evidence>
<dbReference type="AlphaFoldDB" id="A0A8S4D2B6"/>
<evidence type="ECO:0000256" key="1">
    <source>
        <dbReference type="SAM" id="Coils"/>
    </source>
</evidence>
<evidence type="ECO:0000256" key="2">
    <source>
        <dbReference type="SAM" id="MobiDB-lite"/>
    </source>
</evidence>
<keyword evidence="1" id="KW-0175">Coiled coil</keyword>
<keyword evidence="4" id="KW-1185">Reference proteome</keyword>
<sequence>MDRTEVVSSYHRFRPPHESSRLAAPAPPHRCYPPLPPCQNPKKCLASAKKGSEPCASAVSILGSKGRLPNTYNKGKNPLDCSCGGKAKNREKALKKLEKKKQKAIKEYLRVKAKERALSAASAAVCGGRCQPGPRDRRQARCQIL</sequence>
<comment type="caution">
    <text evidence="3">The sequence shown here is derived from an EMBL/GenBank/DDBJ whole genome shotgun (WGS) entry which is preliminary data.</text>
</comment>
<protein>
    <submittedName>
        <fullName evidence="3">(diamondback moth) hypothetical protein</fullName>
    </submittedName>
</protein>
<proteinExistence type="predicted"/>
<accession>A0A8S4D2B6</accession>
<reference evidence="3" key="1">
    <citation type="submission" date="2020-11" db="EMBL/GenBank/DDBJ databases">
        <authorList>
            <person name="Whiteford S."/>
        </authorList>
    </citation>
    <scope>NUCLEOTIDE SEQUENCE</scope>
</reference>